<dbReference type="SMART" id="SM00717">
    <property type="entry name" value="SANT"/>
    <property type="match status" value="2"/>
</dbReference>
<dbReference type="InterPro" id="IPR017930">
    <property type="entry name" value="Myb_dom"/>
</dbReference>
<feature type="domain" description="Myb-like" evidence="5">
    <location>
        <begin position="33"/>
        <end position="84"/>
    </location>
</feature>
<evidence type="ECO:0000256" key="4">
    <source>
        <dbReference type="ARBA" id="ARBA00023242"/>
    </source>
</evidence>
<keyword evidence="2" id="KW-0238">DNA-binding</keyword>
<name>A0ABR2GW55_9EUKA</name>
<organism evidence="7 8">
    <name type="scientific">Tritrichomonas musculus</name>
    <dbReference type="NCBI Taxonomy" id="1915356"/>
    <lineage>
        <taxon>Eukaryota</taxon>
        <taxon>Metamonada</taxon>
        <taxon>Parabasalia</taxon>
        <taxon>Tritrichomonadida</taxon>
        <taxon>Tritrichomonadidae</taxon>
        <taxon>Tritrichomonas</taxon>
    </lineage>
</organism>
<gene>
    <name evidence="7" type="ORF">M9Y10_035584</name>
</gene>
<dbReference type="Pfam" id="PF13921">
    <property type="entry name" value="Myb_DNA-bind_6"/>
    <property type="match status" value="1"/>
</dbReference>
<evidence type="ECO:0000256" key="1">
    <source>
        <dbReference type="ARBA" id="ARBA00023015"/>
    </source>
</evidence>
<dbReference type="PANTHER" id="PTHR46621:SF1">
    <property type="entry name" value="SNRNA-ACTIVATING PROTEIN COMPLEX SUBUNIT 4"/>
    <property type="match status" value="1"/>
</dbReference>
<sequence>MNQPNGNQITPTVISNDGLNGRNIINSQNTSCRKISKRSKFSKDDDETLRQLVAKFGTKSWSKVASEFKGRNARQCRDRWNHYLTPEADLSEWTKEDDLLLISNYTAIGRHWTFLSECFPGRTSVNVRNRCVKLVKQLDKIHEDECIDLSIRHNSSSPYNSILNNYQTNQKIQNMVFPSSCTTPNSTFINNSNFDPNINVNPNSKQHSYPIYQNNYSQINVEQQSQLKSQNKNVNLPKINLVPSFKQEKFNINMQSDLNSFKEFQKKTLNQSKVILPPCNSIPFSHYHPNPDFFSNF</sequence>
<evidence type="ECO:0000256" key="3">
    <source>
        <dbReference type="ARBA" id="ARBA00023163"/>
    </source>
</evidence>
<feature type="domain" description="Myb-like" evidence="5">
    <location>
        <begin position="85"/>
        <end position="135"/>
    </location>
</feature>
<dbReference type="PROSITE" id="PS51294">
    <property type="entry name" value="HTH_MYB"/>
    <property type="match status" value="2"/>
</dbReference>
<dbReference type="Gene3D" id="1.10.10.60">
    <property type="entry name" value="Homeodomain-like"/>
    <property type="match status" value="2"/>
</dbReference>
<keyword evidence="1" id="KW-0805">Transcription regulation</keyword>
<evidence type="ECO:0000256" key="2">
    <source>
        <dbReference type="ARBA" id="ARBA00023125"/>
    </source>
</evidence>
<dbReference type="InterPro" id="IPR009057">
    <property type="entry name" value="Homeodomain-like_sf"/>
</dbReference>
<keyword evidence="4" id="KW-0539">Nucleus</keyword>
<dbReference type="EMBL" id="JAPFFF010000056">
    <property type="protein sequence ID" value="KAK8838168.1"/>
    <property type="molecule type" value="Genomic_DNA"/>
</dbReference>
<dbReference type="PANTHER" id="PTHR46621">
    <property type="entry name" value="SNRNA-ACTIVATING PROTEIN COMPLEX SUBUNIT 4"/>
    <property type="match status" value="1"/>
</dbReference>
<keyword evidence="8" id="KW-1185">Reference proteome</keyword>
<proteinExistence type="predicted"/>
<dbReference type="InterPro" id="IPR051575">
    <property type="entry name" value="Myb-like_DNA-bd"/>
</dbReference>
<evidence type="ECO:0000259" key="6">
    <source>
        <dbReference type="PROSITE" id="PS51294"/>
    </source>
</evidence>
<dbReference type="SUPFAM" id="SSF46689">
    <property type="entry name" value="Homeodomain-like"/>
    <property type="match status" value="1"/>
</dbReference>
<evidence type="ECO:0000259" key="5">
    <source>
        <dbReference type="PROSITE" id="PS50090"/>
    </source>
</evidence>
<dbReference type="Proteomes" id="UP001470230">
    <property type="component" value="Unassembled WGS sequence"/>
</dbReference>
<feature type="domain" description="HTH myb-type" evidence="6">
    <location>
        <begin position="33"/>
        <end position="88"/>
    </location>
</feature>
<keyword evidence="3" id="KW-0804">Transcription</keyword>
<evidence type="ECO:0008006" key="9">
    <source>
        <dbReference type="Google" id="ProtNLM"/>
    </source>
</evidence>
<evidence type="ECO:0000313" key="7">
    <source>
        <dbReference type="EMBL" id="KAK8838168.1"/>
    </source>
</evidence>
<comment type="caution">
    <text evidence="7">The sequence shown here is derived from an EMBL/GenBank/DDBJ whole genome shotgun (WGS) entry which is preliminary data.</text>
</comment>
<protein>
    <recommendedName>
        <fullName evidence="9">Myb-like DNA-binding domain containing protein</fullName>
    </recommendedName>
</protein>
<evidence type="ECO:0000313" key="8">
    <source>
        <dbReference type="Proteomes" id="UP001470230"/>
    </source>
</evidence>
<reference evidence="7 8" key="1">
    <citation type="submission" date="2024-04" db="EMBL/GenBank/DDBJ databases">
        <title>Tritrichomonas musculus Genome.</title>
        <authorList>
            <person name="Alves-Ferreira E."/>
            <person name="Grigg M."/>
            <person name="Lorenzi H."/>
            <person name="Galac M."/>
        </authorList>
    </citation>
    <scope>NUCLEOTIDE SEQUENCE [LARGE SCALE GENOMIC DNA]</scope>
    <source>
        <strain evidence="7 8">EAF2021</strain>
    </source>
</reference>
<accession>A0ABR2GW55</accession>
<dbReference type="InterPro" id="IPR001005">
    <property type="entry name" value="SANT/Myb"/>
</dbReference>
<dbReference type="CDD" id="cd00167">
    <property type="entry name" value="SANT"/>
    <property type="match status" value="2"/>
</dbReference>
<dbReference type="PROSITE" id="PS50090">
    <property type="entry name" value="MYB_LIKE"/>
    <property type="match status" value="2"/>
</dbReference>
<feature type="domain" description="HTH myb-type" evidence="6">
    <location>
        <begin position="93"/>
        <end position="139"/>
    </location>
</feature>